<keyword evidence="1" id="KW-0472">Membrane</keyword>
<evidence type="ECO:0000256" key="1">
    <source>
        <dbReference type="SAM" id="Phobius"/>
    </source>
</evidence>
<gene>
    <name evidence="2" type="ORF">IX83_07020</name>
</gene>
<name>A0A077DG01_9BURK</name>
<evidence type="ECO:0000313" key="2">
    <source>
        <dbReference type="EMBL" id="AIL33091.1"/>
    </source>
</evidence>
<proteinExistence type="predicted"/>
<sequence length="111" mass="11861">MNELFMQLLQSTGFMASVGGLLASCRIAFKDATKHKIEKVTDIVIGALMSFAVSDYFANDSAKLSILLGLIVGTIGVSLLDAFQALSPSLAKKIADGVLRRFGILGEKEHD</sequence>
<feature type="transmembrane region" description="Helical" evidence="1">
    <location>
        <begin position="12"/>
        <end position="29"/>
    </location>
</feature>
<keyword evidence="1" id="KW-1133">Transmembrane helix</keyword>
<protein>
    <recommendedName>
        <fullName evidence="4">Holin</fullName>
    </recommendedName>
</protein>
<dbReference type="RefSeq" id="WP_038500643.1">
    <property type="nucleotide sequence ID" value="NZ_AFWK01000090.1"/>
</dbReference>
<keyword evidence="1" id="KW-0812">Transmembrane</keyword>
<feature type="transmembrane region" description="Helical" evidence="1">
    <location>
        <begin position="64"/>
        <end position="83"/>
    </location>
</feature>
<reference evidence="2 3" key="1">
    <citation type="journal article" date="2014" name="BMC Genomics">
        <title>A genomic perspective on a new bacterial genus and species from the Alcaligenaceae family, Basilea psittacipulmonis.</title>
        <authorList>
            <person name="Whiteson K.L."/>
            <person name="Hernandez D."/>
            <person name="Lazarevic V."/>
            <person name="Gaia N."/>
            <person name="Farinelli L."/>
            <person name="Francois P."/>
            <person name="Pilo P."/>
            <person name="Frey J."/>
            <person name="Schrenzel J."/>
        </authorList>
    </citation>
    <scope>NUCLEOTIDE SEQUENCE [LARGE SCALE GENOMIC DNA]</scope>
    <source>
        <strain evidence="2 3">DSM 24701</strain>
    </source>
</reference>
<dbReference type="AlphaFoldDB" id="A0A077DG01"/>
<dbReference type="Proteomes" id="UP000028945">
    <property type="component" value="Chromosome"/>
</dbReference>
<organism evidence="2 3">
    <name type="scientific">Basilea psittacipulmonis DSM 24701</name>
    <dbReference type="NCBI Taxonomy" id="1072685"/>
    <lineage>
        <taxon>Bacteria</taxon>
        <taxon>Pseudomonadati</taxon>
        <taxon>Pseudomonadota</taxon>
        <taxon>Betaproteobacteria</taxon>
        <taxon>Burkholderiales</taxon>
        <taxon>Alcaligenaceae</taxon>
        <taxon>Basilea</taxon>
    </lineage>
</organism>
<accession>A0A077DG01</accession>
<keyword evidence="3" id="KW-1185">Reference proteome</keyword>
<evidence type="ECO:0000313" key="3">
    <source>
        <dbReference type="Proteomes" id="UP000028945"/>
    </source>
</evidence>
<evidence type="ECO:0008006" key="4">
    <source>
        <dbReference type="Google" id="ProtNLM"/>
    </source>
</evidence>
<dbReference type="HOGENOM" id="CLU_2169411_0_0_4"/>
<dbReference type="EMBL" id="CP009238">
    <property type="protein sequence ID" value="AIL33091.1"/>
    <property type="molecule type" value="Genomic_DNA"/>
</dbReference>
<dbReference type="KEGG" id="bpsi:IX83_07020"/>
<dbReference type="STRING" id="1072685.IX83_07020"/>